<evidence type="ECO:0000313" key="4">
    <source>
        <dbReference type="EMBL" id="CAB4211861.1"/>
    </source>
</evidence>
<protein>
    <submittedName>
        <fullName evidence="2">Uncharacterized protein</fullName>
    </submittedName>
</protein>
<dbReference type="EMBL" id="LR797017">
    <property type="protein sequence ID" value="CAB4181281.1"/>
    <property type="molecule type" value="Genomic_DNA"/>
</dbReference>
<dbReference type="EMBL" id="LR797245">
    <property type="protein sequence ID" value="CAB4196170.1"/>
    <property type="molecule type" value="Genomic_DNA"/>
</dbReference>
<reference evidence="2" key="1">
    <citation type="submission" date="2020-05" db="EMBL/GenBank/DDBJ databases">
        <authorList>
            <person name="Chiriac C."/>
            <person name="Salcher M."/>
            <person name="Ghai R."/>
            <person name="Kavagutti S V."/>
        </authorList>
    </citation>
    <scope>NUCLEOTIDE SEQUENCE</scope>
</reference>
<dbReference type="EMBL" id="LR796842">
    <property type="protein sequence ID" value="CAB4169667.1"/>
    <property type="molecule type" value="Genomic_DNA"/>
</dbReference>
<sequence>MTKKIVAPKGWKPIGLRIEGKSETARAKDIKEGTVVGIIVMTQDYATEILLEPSFADGDPTTRASVLEEAGYIVDDEFDSSIEKIGEYMSSQNKTGNHT</sequence>
<dbReference type="EMBL" id="LR797379">
    <property type="protein sequence ID" value="CAB4211861.1"/>
    <property type="molecule type" value="Genomic_DNA"/>
</dbReference>
<gene>
    <name evidence="2" type="ORF">UFOVP1070_25</name>
    <name evidence="3" type="ORF">UFOVP1302_59</name>
    <name evidence="4" type="ORF">UFOVP1416_53</name>
    <name evidence="1" type="ORF">UFOVP895_62</name>
</gene>
<organism evidence="2">
    <name type="scientific">uncultured Caudovirales phage</name>
    <dbReference type="NCBI Taxonomy" id="2100421"/>
    <lineage>
        <taxon>Viruses</taxon>
        <taxon>Duplodnaviria</taxon>
        <taxon>Heunggongvirae</taxon>
        <taxon>Uroviricota</taxon>
        <taxon>Caudoviricetes</taxon>
        <taxon>Peduoviridae</taxon>
        <taxon>Maltschvirus</taxon>
        <taxon>Maltschvirus maltsch</taxon>
    </lineage>
</organism>
<evidence type="ECO:0000313" key="2">
    <source>
        <dbReference type="EMBL" id="CAB4181281.1"/>
    </source>
</evidence>
<accession>A0A6J5QIN8</accession>
<evidence type="ECO:0000313" key="3">
    <source>
        <dbReference type="EMBL" id="CAB4196170.1"/>
    </source>
</evidence>
<name>A0A6J5QIN8_9CAUD</name>
<proteinExistence type="predicted"/>
<evidence type="ECO:0000313" key="1">
    <source>
        <dbReference type="EMBL" id="CAB4169667.1"/>
    </source>
</evidence>